<reference evidence="3" key="1">
    <citation type="submission" date="2024-07" db="EMBL/GenBank/DDBJ databases">
        <authorList>
            <person name="Yu S.T."/>
        </authorList>
    </citation>
    <scope>NUCLEOTIDE SEQUENCE</scope>
    <source>
        <strain evidence="3">R39</strain>
    </source>
</reference>
<dbReference type="InterPro" id="IPR007278">
    <property type="entry name" value="DUF397"/>
</dbReference>
<accession>A0AB39QXG8</accession>
<organism evidence="3">
    <name type="scientific">Streptomyces sp. R39</name>
    <dbReference type="NCBI Taxonomy" id="3238631"/>
    <lineage>
        <taxon>Bacteria</taxon>
        <taxon>Bacillati</taxon>
        <taxon>Actinomycetota</taxon>
        <taxon>Actinomycetes</taxon>
        <taxon>Kitasatosporales</taxon>
        <taxon>Streptomycetaceae</taxon>
        <taxon>Streptomyces</taxon>
    </lineage>
</organism>
<proteinExistence type="predicted"/>
<gene>
    <name evidence="3" type="ORF">AB5J52_29320</name>
</gene>
<sequence>MDTWRKSSYSGPGDGDSCVEIANSPTRISVRDSKDPAAGTLAFPPASFVSFVEALKDAGAVTTPSARVRCG</sequence>
<dbReference type="Pfam" id="PF04149">
    <property type="entry name" value="DUF397"/>
    <property type="match status" value="1"/>
</dbReference>
<dbReference type="RefSeq" id="WP_369224919.1">
    <property type="nucleotide sequence ID" value="NZ_CP163441.1"/>
</dbReference>
<protein>
    <submittedName>
        <fullName evidence="3">DUF397 domain-containing protein</fullName>
    </submittedName>
</protein>
<dbReference type="AlphaFoldDB" id="A0AB39QXG8"/>
<feature type="region of interest" description="Disordered" evidence="1">
    <location>
        <begin position="1"/>
        <end position="21"/>
    </location>
</feature>
<dbReference type="EMBL" id="CP163441">
    <property type="protein sequence ID" value="XDQ46028.1"/>
    <property type="molecule type" value="Genomic_DNA"/>
</dbReference>
<evidence type="ECO:0000259" key="2">
    <source>
        <dbReference type="Pfam" id="PF04149"/>
    </source>
</evidence>
<feature type="domain" description="DUF397" evidence="2">
    <location>
        <begin position="3"/>
        <end position="56"/>
    </location>
</feature>
<name>A0AB39QXG8_9ACTN</name>
<evidence type="ECO:0000313" key="3">
    <source>
        <dbReference type="EMBL" id="XDQ46028.1"/>
    </source>
</evidence>
<feature type="compositionally biased region" description="Polar residues" evidence="1">
    <location>
        <begin position="1"/>
        <end position="10"/>
    </location>
</feature>
<evidence type="ECO:0000256" key="1">
    <source>
        <dbReference type="SAM" id="MobiDB-lite"/>
    </source>
</evidence>